<keyword evidence="10" id="KW-0576">Peroxisome</keyword>
<dbReference type="InterPro" id="IPR006091">
    <property type="entry name" value="Acyl-CoA_Oxase/DH_mid-dom"/>
</dbReference>
<dbReference type="Pfam" id="PF02770">
    <property type="entry name" value="Acyl-CoA_dh_M"/>
    <property type="match status" value="1"/>
</dbReference>
<dbReference type="InterPro" id="IPR037069">
    <property type="entry name" value="AcylCoA_DH/ox_N_sf"/>
</dbReference>
<dbReference type="SUPFAM" id="SSF56645">
    <property type="entry name" value="Acyl-CoA dehydrogenase NM domain-like"/>
    <property type="match status" value="1"/>
</dbReference>
<dbReference type="GO" id="GO:0003997">
    <property type="term" value="F:acyl-CoA oxidase activity"/>
    <property type="evidence" value="ECO:0007669"/>
    <property type="project" value="UniProtKB-EC"/>
</dbReference>
<comment type="caution">
    <text evidence="16">The sequence shown here is derived from an EMBL/GenBank/DDBJ whole genome shotgun (WGS) entry which is preliminary data.</text>
</comment>
<keyword evidence="11" id="KW-0812">Transmembrane</keyword>
<dbReference type="SUPFAM" id="SSF47203">
    <property type="entry name" value="Acyl-CoA dehydrogenase C-terminal domain-like"/>
    <property type="match status" value="2"/>
</dbReference>
<name>A0A935C6S9_9BACT</name>
<evidence type="ECO:0000259" key="14">
    <source>
        <dbReference type="Pfam" id="PF02771"/>
    </source>
</evidence>
<evidence type="ECO:0000256" key="8">
    <source>
        <dbReference type="ARBA" id="ARBA00023002"/>
    </source>
</evidence>
<dbReference type="InterPro" id="IPR046373">
    <property type="entry name" value="Acyl-CoA_Oxase/DH_mid-dom_sf"/>
</dbReference>
<organism evidence="16 17">
    <name type="scientific">Marivirga aurantiaca</name>
    <dbReference type="NCBI Taxonomy" id="2802615"/>
    <lineage>
        <taxon>Bacteria</taxon>
        <taxon>Pseudomonadati</taxon>
        <taxon>Bacteroidota</taxon>
        <taxon>Cytophagia</taxon>
        <taxon>Cytophagales</taxon>
        <taxon>Marivirgaceae</taxon>
        <taxon>Marivirga</taxon>
    </lineage>
</organism>
<dbReference type="InterPro" id="IPR012258">
    <property type="entry name" value="Acyl-CoA_oxidase"/>
</dbReference>
<keyword evidence="6" id="KW-0274">FAD</keyword>
<gene>
    <name evidence="16" type="ORF">JKA74_02715</name>
</gene>
<evidence type="ECO:0000259" key="13">
    <source>
        <dbReference type="Pfam" id="PF02770"/>
    </source>
</evidence>
<keyword evidence="8" id="KW-0560">Oxidoreductase</keyword>
<dbReference type="InterPro" id="IPR055060">
    <property type="entry name" value="ACOX_C_alpha1"/>
</dbReference>
<evidence type="ECO:0000259" key="12">
    <source>
        <dbReference type="Pfam" id="PF01756"/>
    </source>
</evidence>
<feature type="domain" description="Acyl-CoA oxidase C-terminal" evidence="12">
    <location>
        <begin position="622"/>
        <end position="763"/>
    </location>
</feature>
<dbReference type="InterPro" id="IPR009100">
    <property type="entry name" value="AcylCoA_DH/oxidase_NM_dom_sf"/>
</dbReference>
<evidence type="ECO:0000313" key="17">
    <source>
        <dbReference type="Proteomes" id="UP000611723"/>
    </source>
</evidence>
<dbReference type="FunFam" id="1.20.140.10:FF:000010">
    <property type="entry name" value="Acyl-coenzyme A oxidase"/>
    <property type="match status" value="1"/>
</dbReference>
<protein>
    <recommendedName>
        <fullName evidence="4">acyl-CoA oxidase</fullName>
        <ecNumber evidence="4">1.3.3.6</ecNumber>
    </recommendedName>
</protein>
<comment type="cofactor">
    <cofactor evidence="1">
        <name>FAD</name>
        <dbReference type="ChEBI" id="CHEBI:57692"/>
    </cofactor>
</comment>
<feature type="domain" description="Acyl-CoA oxidase C-alpha1" evidence="15">
    <location>
        <begin position="422"/>
        <end position="572"/>
    </location>
</feature>
<dbReference type="Pfam" id="PF22924">
    <property type="entry name" value="ACOX_C_alpha1"/>
    <property type="match status" value="1"/>
</dbReference>
<dbReference type="PIRSF" id="PIRSF000168">
    <property type="entry name" value="Acyl-CoA_oxidase"/>
    <property type="match status" value="1"/>
</dbReference>
<dbReference type="EC" id="1.3.3.6" evidence="4"/>
<dbReference type="GO" id="GO:0005504">
    <property type="term" value="F:fatty acid binding"/>
    <property type="evidence" value="ECO:0007669"/>
    <property type="project" value="TreeGrafter"/>
</dbReference>
<comment type="similarity">
    <text evidence="3">Belongs to the acyl-CoA oxidase family.</text>
</comment>
<evidence type="ECO:0000256" key="9">
    <source>
        <dbReference type="ARBA" id="ARBA00023098"/>
    </source>
</evidence>
<dbReference type="EMBL" id="JAEQBW010000001">
    <property type="protein sequence ID" value="MBK6263937.1"/>
    <property type="molecule type" value="Genomic_DNA"/>
</dbReference>
<evidence type="ECO:0000256" key="5">
    <source>
        <dbReference type="ARBA" id="ARBA00022630"/>
    </source>
</evidence>
<keyword evidence="17" id="KW-1185">Reference proteome</keyword>
<dbReference type="Gene3D" id="1.20.140.10">
    <property type="entry name" value="Butyryl-CoA Dehydrogenase, subunit A, domain 3"/>
    <property type="match status" value="2"/>
</dbReference>
<evidence type="ECO:0000256" key="11">
    <source>
        <dbReference type="SAM" id="Phobius"/>
    </source>
</evidence>
<dbReference type="Pfam" id="PF01756">
    <property type="entry name" value="ACOX"/>
    <property type="match status" value="1"/>
</dbReference>
<evidence type="ECO:0000259" key="15">
    <source>
        <dbReference type="Pfam" id="PF22924"/>
    </source>
</evidence>
<evidence type="ECO:0000256" key="10">
    <source>
        <dbReference type="ARBA" id="ARBA00023140"/>
    </source>
</evidence>
<dbReference type="Gene3D" id="2.40.110.10">
    <property type="entry name" value="Butyryl-CoA Dehydrogenase, subunit A, domain 2"/>
    <property type="match status" value="1"/>
</dbReference>
<sequence length="765" mass="86965">MIHSAEFKNNPKLYLFLPMYYLLWADLTVTPSEMKVMKKLLERQKWLSKEEKKFLLDKLNLSEFPGPNELKAWRKEIKNVKKNGYRSPIDLGIELVKQHTNGQPISFDGESIQSLQEAESELGLLSREVGYLFEQEHSTITSRYEARSVFGVESMQSILDGNQAGLIKKIKETISDQSFAYPEYESIKAQREQVFAWSKALAEQGFGSWAFPKAYGGKEDMEGYFTIMEALSYHDLSLVIKFGVQFGLWGMSIYFLGTEKHHQKYLKDIGTLELPGCFAMTETNHGSNVRGLETTATYNHQDQTFTINTPHKLARKEYIGNAAMHGQMATVFAKLMIDGEDFGVNTFVVPLRSKSGEIVKGVSIEDCGRKMGLNGVDNGLIGFNEVLIPKENMLDRFAKVNDAGEFESSISSDNKRFFTMLGTLVGGRIGIPRSALSAAKSGLTITIRYSNERMQFGPEGGKEVPILNYRMHQRRLMPPLAKSYALHFALKYVTERFLNKTEEEAKEIEALAAGIKAYTTWFTTATLQECREACGGKGYLSENRIDDLKNDSEIYTTFEGDNTVLMQLVAKSRLSEFKEEFSDMNIFTMFNYVVSQARTSVTEKNPIIVRSTDEEHLLDFDFHMKAFTFREREIVASSAKRLKRHIDEGMDSFDAFNVSQHHLVNVGLAYIERVVLEQFQLQINNTKDEGCKKVLTQLCQLYALHTIEQNKGWYLEQGYMEGVKTKAIRKTVNQLCWEIRQESIALTDAFGIPESCLAAPIAMRK</sequence>
<dbReference type="GO" id="GO:0033540">
    <property type="term" value="P:fatty acid beta-oxidation using acyl-CoA oxidase"/>
    <property type="evidence" value="ECO:0007669"/>
    <property type="project" value="TreeGrafter"/>
</dbReference>
<feature type="domain" description="Acyl-CoA dehydrogenase/oxidase N-terminal" evidence="14">
    <location>
        <begin position="186"/>
        <end position="269"/>
    </location>
</feature>
<evidence type="ECO:0000256" key="7">
    <source>
        <dbReference type="ARBA" id="ARBA00022832"/>
    </source>
</evidence>
<evidence type="ECO:0000256" key="6">
    <source>
        <dbReference type="ARBA" id="ARBA00022827"/>
    </source>
</evidence>
<dbReference type="InterPro" id="IPR002655">
    <property type="entry name" value="Acyl-CoA_oxidase_C"/>
</dbReference>
<dbReference type="InterPro" id="IPR013786">
    <property type="entry name" value="AcylCoA_DH/ox_N"/>
</dbReference>
<keyword evidence="5" id="KW-0285">Flavoprotein</keyword>
<dbReference type="Gene3D" id="1.10.540.10">
    <property type="entry name" value="Acyl-CoA dehydrogenase/oxidase, N-terminal domain"/>
    <property type="match status" value="1"/>
</dbReference>
<keyword evidence="7" id="KW-0276">Fatty acid metabolism</keyword>
<accession>A0A935C6S9</accession>
<dbReference type="FunFam" id="2.40.110.10:FF:000005">
    <property type="entry name" value="Acyl-coenzyme A oxidase"/>
    <property type="match status" value="1"/>
</dbReference>
<dbReference type="GO" id="GO:0071949">
    <property type="term" value="F:FAD binding"/>
    <property type="evidence" value="ECO:0007669"/>
    <property type="project" value="InterPro"/>
</dbReference>
<dbReference type="Proteomes" id="UP000611723">
    <property type="component" value="Unassembled WGS sequence"/>
</dbReference>
<dbReference type="GO" id="GO:0055088">
    <property type="term" value="P:lipid homeostasis"/>
    <property type="evidence" value="ECO:0007669"/>
    <property type="project" value="TreeGrafter"/>
</dbReference>
<evidence type="ECO:0000256" key="1">
    <source>
        <dbReference type="ARBA" id="ARBA00001974"/>
    </source>
</evidence>
<comment type="subcellular location">
    <subcellularLocation>
        <location evidence="2">Peroxisome</location>
    </subcellularLocation>
</comment>
<evidence type="ECO:0000313" key="16">
    <source>
        <dbReference type="EMBL" id="MBK6263937.1"/>
    </source>
</evidence>
<feature type="domain" description="Acyl-CoA oxidase/dehydrogenase middle" evidence="13">
    <location>
        <begin position="277"/>
        <end position="386"/>
    </location>
</feature>
<keyword evidence="9" id="KW-0443">Lipid metabolism</keyword>
<evidence type="ECO:0000256" key="2">
    <source>
        <dbReference type="ARBA" id="ARBA00004275"/>
    </source>
</evidence>
<dbReference type="AlphaFoldDB" id="A0A935C6S9"/>
<dbReference type="PANTHER" id="PTHR10909">
    <property type="entry name" value="ELECTRON TRANSPORT OXIDOREDUCTASE"/>
    <property type="match status" value="1"/>
</dbReference>
<feature type="transmembrane region" description="Helical" evidence="11">
    <location>
        <begin position="12"/>
        <end position="29"/>
    </location>
</feature>
<keyword evidence="11" id="KW-1133">Transmembrane helix</keyword>
<keyword evidence="11" id="KW-0472">Membrane</keyword>
<evidence type="ECO:0000256" key="3">
    <source>
        <dbReference type="ARBA" id="ARBA00006288"/>
    </source>
</evidence>
<dbReference type="InterPro" id="IPR036250">
    <property type="entry name" value="AcylCo_DH-like_C"/>
</dbReference>
<dbReference type="FunFam" id="1.20.140.10:FF:000007">
    <property type="entry name" value="Acyl-coenzyme A oxidase"/>
    <property type="match status" value="1"/>
</dbReference>
<reference evidence="16" key="1">
    <citation type="submission" date="2021-01" db="EMBL/GenBank/DDBJ databases">
        <title>Marivirga aurantiaca sp. nov., isolated from intertidal surface sediments.</title>
        <authorList>
            <person name="Zhang M."/>
        </authorList>
    </citation>
    <scope>NUCLEOTIDE SEQUENCE</scope>
    <source>
        <strain evidence="16">S37H4</strain>
    </source>
</reference>
<evidence type="ECO:0000256" key="4">
    <source>
        <dbReference type="ARBA" id="ARBA00012870"/>
    </source>
</evidence>
<dbReference type="Pfam" id="PF02771">
    <property type="entry name" value="Acyl-CoA_dh_N"/>
    <property type="match status" value="1"/>
</dbReference>
<proteinExistence type="inferred from homology"/>